<dbReference type="InterPro" id="IPR019734">
    <property type="entry name" value="TPR_rpt"/>
</dbReference>
<name>W4QHL2_9BACI</name>
<dbReference type="EMBL" id="BAUU01000021">
    <property type="protein sequence ID" value="GAE31595.1"/>
    <property type="molecule type" value="Genomic_DNA"/>
</dbReference>
<proteinExistence type="predicted"/>
<dbReference type="STRING" id="1236971.JCM9152_3073"/>
<sequence>MEGKGCMRVTEHDQGNENIVPFYQTGDYFFHRGVEAFRKKNHQRAIKLLERAIKLTSQEPVFHVQLAAILSEVGDYERSNDILMRVLKEHEGNVAECYFFMANNYAYLGFFHEAEQATKNYLEMSEDQRFAEDARSLLELLRFEAEDTDWEDEMIVEEEYELLMQHDQALRLLRSGQLNESIPLLEEIIDEHPTYWTAYIQAAEAYFRIGDKQSAYELCLAVLDKEQGNVFALCQLAMLYWQDGHTKKAEPYIHALRQLYPIDVEQKMKVAEVLCQVGDYEQAYQRLKAMKKAILETKTSALCCLGIAAHFLCDPDAMRFVQRAAKLGDDQAKRIVSGELNISDAQSWQGSF</sequence>
<dbReference type="InterPro" id="IPR011990">
    <property type="entry name" value="TPR-like_helical_dom_sf"/>
</dbReference>
<evidence type="ECO:0000313" key="2">
    <source>
        <dbReference type="Proteomes" id="UP000018895"/>
    </source>
</evidence>
<dbReference type="Proteomes" id="UP000018895">
    <property type="component" value="Unassembled WGS sequence"/>
</dbReference>
<keyword evidence="2" id="KW-1185">Reference proteome</keyword>
<evidence type="ECO:0000313" key="1">
    <source>
        <dbReference type="EMBL" id="GAE31595.1"/>
    </source>
</evidence>
<protein>
    <submittedName>
        <fullName evidence="1">TPR repeat protein</fullName>
    </submittedName>
</protein>
<reference evidence="1" key="1">
    <citation type="journal article" date="2014" name="Genome Announc.">
        <title>Draft Genome Sequences of Three Alkaliphilic Bacillus Strains, Bacillus wakoensis JCM 9140T, Bacillus akibai JCM 9157T, and Bacillus hemicellulosilyticus JCM 9152T.</title>
        <authorList>
            <person name="Yuki M."/>
            <person name="Oshima K."/>
            <person name="Suda W."/>
            <person name="Oshida Y."/>
            <person name="Kitamura K."/>
            <person name="Iida T."/>
            <person name="Hattori M."/>
            <person name="Ohkuma M."/>
        </authorList>
    </citation>
    <scope>NUCLEOTIDE SEQUENCE [LARGE SCALE GENOMIC DNA]</scope>
    <source>
        <strain evidence="1">JCM 9152</strain>
    </source>
</reference>
<dbReference type="AlphaFoldDB" id="W4QHL2"/>
<dbReference type="SMART" id="SM00028">
    <property type="entry name" value="TPR"/>
    <property type="match status" value="5"/>
</dbReference>
<organism evidence="1 2">
    <name type="scientific">Halalkalibacter hemicellulosilyticusJCM 9152</name>
    <dbReference type="NCBI Taxonomy" id="1236971"/>
    <lineage>
        <taxon>Bacteria</taxon>
        <taxon>Bacillati</taxon>
        <taxon>Bacillota</taxon>
        <taxon>Bacilli</taxon>
        <taxon>Bacillales</taxon>
        <taxon>Bacillaceae</taxon>
        <taxon>Halalkalibacter</taxon>
    </lineage>
</organism>
<accession>W4QHL2</accession>
<dbReference type="Gene3D" id="1.25.40.10">
    <property type="entry name" value="Tetratricopeptide repeat domain"/>
    <property type="match status" value="2"/>
</dbReference>
<comment type="caution">
    <text evidence="1">The sequence shown here is derived from an EMBL/GenBank/DDBJ whole genome shotgun (WGS) entry which is preliminary data.</text>
</comment>
<gene>
    <name evidence="1" type="ORF">JCM9152_3073</name>
</gene>
<dbReference type="SUPFAM" id="SSF48452">
    <property type="entry name" value="TPR-like"/>
    <property type="match status" value="2"/>
</dbReference>
<dbReference type="Pfam" id="PF14559">
    <property type="entry name" value="TPR_19"/>
    <property type="match status" value="1"/>
</dbReference>